<dbReference type="InterPro" id="IPR050185">
    <property type="entry name" value="Ub_carboxyl-term_hydrolase"/>
</dbReference>
<dbReference type="InterPro" id="IPR005135">
    <property type="entry name" value="Endo/exonuclease/phosphatase"/>
</dbReference>
<name>A0A2N9GLY8_FAGSY</name>
<dbReference type="InterPro" id="IPR026960">
    <property type="entry name" value="RVT-Znf"/>
</dbReference>
<comment type="similarity">
    <text evidence="1">Belongs to the peptidase C19 family.</text>
</comment>
<evidence type="ECO:0000259" key="6">
    <source>
        <dbReference type="PROSITE" id="PS51283"/>
    </source>
</evidence>
<feature type="region of interest" description="Disordered" evidence="3">
    <location>
        <begin position="1539"/>
        <end position="1559"/>
    </location>
</feature>
<feature type="domain" description="Reverse transcriptase" evidence="5">
    <location>
        <begin position="2040"/>
        <end position="2320"/>
    </location>
</feature>
<dbReference type="SUPFAM" id="SSF54001">
    <property type="entry name" value="Cysteine proteinases"/>
    <property type="match status" value="1"/>
</dbReference>
<organism evidence="7">
    <name type="scientific">Fagus sylvatica</name>
    <name type="common">Beechnut</name>
    <dbReference type="NCBI Taxonomy" id="28930"/>
    <lineage>
        <taxon>Eukaryota</taxon>
        <taxon>Viridiplantae</taxon>
        <taxon>Streptophyta</taxon>
        <taxon>Embryophyta</taxon>
        <taxon>Tracheophyta</taxon>
        <taxon>Spermatophyta</taxon>
        <taxon>Magnoliopsida</taxon>
        <taxon>eudicotyledons</taxon>
        <taxon>Gunneridae</taxon>
        <taxon>Pentapetalae</taxon>
        <taxon>rosids</taxon>
        <taxon>fabids</taxon>
        <taxon>Fagales</taxon>
        <taxon>Fagaceae</taxon>
        <taxon>Fagus</taxon>
    </lineage>
</organism>
<sequence length="2825" mass="319894">MTEVTMRCSASSGEMTPEEERITIRDIAVAAEANSKEGDTFYLITQSVVFTSRERDACSRLGLKMRLALPQMVKHVAALTCQEFCNLVTLPGLTYRENLCLYPPLPHLLWWQHWIEYVNQEQSNNTNDGSSVTEHGDYIGSSSLKRPAVIDNSDLIYDAASEETSIGVEIHDTLLEGRDYVLLPQEVWSQLYSWYGGGPTLERKVIGSGLSQTELAVEVYPLRLQLHVIPKGGRSTLRISKKETIGELHRKACEIFDLNLEQVCIWDYYGRRKHALMNDMDKTLDDANIQMDQDVEDGNVLLTALCANLIDQEYGFWEYLIEFGARLIGCNERWLSSDFGNSKLRLFLAFIDVDVVGRWLLDKWLVGVHAFLKIKDVLDLDAHRDSNPKWHIMLRELLKEILVEIVNHVNGTTLAGSMTSIQDNGSSQRETTSFLIEPSKSSLSIAGGLSASKGTSRSNTTELPQIPNLASPVRELDNTYGTIGVSTRGATGGLTGLMNLGNTCFMNSAIQCLVHTPEFARYFREDYHQEINWQNPLGMVGELALAFGELLRKLWAPGRAPVAPRSFKAKLARFAPQFTGYNQHDSQELLAFLLDGLHEDLNRVKHKPYMKTRDADGRPDEEVADEYWANHIARNDSIIVDVCQGQYKSTLVCPVCNKVSVTFDPFMYLSLPLQPTITRTMTVTVFTCDGSALPYACTVTVPKQGRCRDLIHALSSACSLKHSEKLLLVEIRNHLIQKFLEDPLIMLSTIKDDDYLAAYKMPKLVKNTKHLQLIHRRREQETNDAQTTSGWKPYGTPLVSSISCDDVITRGDIQLLVHKMLSPMARTESLGQTDISDTSVSIAASDQSRDISSGEACTDSSISNSVNKESTYSEAVALLKLPLQLVDESNACIDLSVGEDKPVRLSSSSTSILVYVDWSQKLLDKYDTHYLENLQEVFNGPPNKKARTEPLSLYTCLEAFLREEPLVPEDMWYCPQCEERRQASKKLDLWRLPEVLVIHLKRFSYSRSIKHNKLETFVNFPIHDFDLTNYVANQITSQRQLYELYALTNHYGGMGSGHYTAHIKVQISESGRKFVRNIYLGLAGAQWIGQCVEENIVREKDQAFIRTRGENGKTYVSRRCSNDHGRYLEFTECGRGGSRGRVVIPEGRKQSGWRGFGKELQLLLSPDDKNGKGLQQVPRQSRSGSDGVEMPRHTGDLVPGNKGILTYAGVVGARKSVKTQEAGPVVPPVLDSERGSGVVRVELETEISQSIPKTSTESKIRQPLRFFPNHNPPSQLRKLGKGLIIHISEHEKRRVTWSSKAEKESEQQSREVAREKWVPKVKGQTQVPIRVETQPEVPIRVETQPEVPIRVETQPEEFNPGQMGTALTRVGDDGHAVLQLMDSAWDEVASPRGWFFQFADGRRLEVPDFSPPRWSWGGVATPWVIPESIEPTPPMVNGLSDGGVAGMTPESTGSQLEAYGLELVAVQMAEPMVIQPISMVCPLLDAPSTTETPRIGFYQNPPSEWVMSQMKAFGELVGASYEGYEEEVISILQKIEMRRPQPKARDPSKHRGSQSASRGLRELRGLVSSVNYDTKCLRVRNLIRMWKADIICLQETKLAVITRRVIQSLWGNQHVDWISLGSNGAAGGILLMWDKRVVEKVDEAAGYYSLSCKFRNVLDQFEWSFSGVYGPNLDSDRGLLWEELAGLVSWWDAPCCIGGDFNVVRFPSEKSGLVSFNSAMHEFNDFISECGLLDIPLEGGLFTWSNNRDVPAMSRIDRFLFSPVWADHFGLINQIRVPRLLSDHFPIRLDCGRIDGGKSPFRFENMWLKVDGFVDRVRGWWDSYSFPGSPSQTLASKLKALKMDLKKWNVNEFGNIHFKHQKLLHSLHELESLGERRVLSEDEKNERIRLISDLETNMYLDEICWRQKSRVKWLKEGDKNTKYFHTVANSHRRRNSIRQLSINGVLSTDQEAIKAEISGFYRQLYIEDTTYRPSLDGLSFSSISPEEASWLERPFEEEEISQVVRNMNGDKAPGPDGFPMSFYHACWSILRGDVLAVFSEFYEHGSFVRSMNATFLSLIPKKVSAVEVKDFRPISLVGSVYKILAKVLANRLSVVLAAVISPSQNAFIQGRQITDWVLVANECLDSRLKDGNPGVICKLDVEKAYDHVNWSFLLYLLDRCGFSLKWRRWIHYCISTVRFSILINGCPEGFFGSSRGLRQGDSLSPLLFVIIMEALSRMINKAVEGGVLSSFQVGSRDQSMVQVSHLLFADDTLIFSDANPAHIFNLRVLFTWFEAISGLKINFNKSEMAPVGNVPDLGNLADILRCKTVQLPINYLGLPLGAKAKSKAIWDPILEKMERKLAGWQRMYLSKGGRVTLIKSTLSSLPTYYLSLFPIPSSVALRIDKIQRDFLWGGIGDGKRIFNQALLGKWLWRYGTETDAFWRSIIFSKYGDPQGGWITREAHGPYGVSLWKHIRKDWERFARHVYVEVGDGAKTRFWTDSWCGQGSLKDGYPELYRIARNKEALVKDHMQYHNERVSWDFNFTRHAQDWELDAVASFLELLSSSSVKGYGEDRLCWRGASKEGFKVRSYYKYLSSSAGTAVPWKRIWKTNAPPRVAFFVWVAAMGRILTTDNLRRRHVMVLDWCCMCKENGESISHLLLHCSAAMEIWYFMFSIFGIHWVMPGGVLDLLSCWGDSCHSSRIRKVWDMVPPCVFWCIWWERNSRSFEGKERNLMEVKGTVLRTLLDWSKAAGIASAKHENKRKSKHDVDLVQIPRQFTVLMWSLVIVVVMMVCQSRHEELVHRGPEDDFIVSRPQGCSRIGCSSHIKEPPSSISQDNLSVEEMFL</sequence>
<dbReference type="Pfam" id="PF25242">
    <property type="entry name" value="Ubiquitin_UBP8"/>
    <property type="match status" value="1"/>
</dbReference>
<evidence type="ECO:0000256" key="3">
    <source>
        <dbReference type="SAM" id="MobiDB-lite"/>
    </source>
</evidence>
<evidence type="ECO:0000313" key="7">
    <source>
        <dbReference type="EMBL" id="SPD00341.1"/>
    </source>
</evidence>
<dbReference type="Pfam" id="PF00078">
    <property type="entry name" value="RVT_1"/>
    <property type="match status" value="1"/>
</dbReference>
<dbReference type="InterPro" id="IPR043502">
    <property type="entry name" value="DNA/RNA_pol_sf"/>
</dbReference>
<dbReference type="Pfam" id="PF03372">
    <property type="entry name" value="Exo_endo_phos"/>
    <property type="match status" value="1"/>
</dbReference>
<dbReference type="PANTHER" id="PTHR21646">
    <property type="entry name" value="UBIQUITIN CARBOXYL-TERMINAL HYDROLASE"/>
    <property type="match status" value="1"/>
</dbReference>
<dbReference type="SMART" id="SM00695">
    <property type="entry name" value="DUSP"/>
    <property type="match status" value="1"/>
</dbReference>
<feature type="domain" description="DUSP" evidence="6">
    <location>
        <begin position="67"/>
        <end position="206"/>
    </location>
</feature>
<dbReference type="InterPro" id="IPR006615">
    <property type="entry name" value="Pept_C19_DUSP"/>
</dbReference>
<dbReference type="Pfam" id="PF13966">
    <property type="entry name" value="zf-RVT"/>
    <property type="match status" value="1"/>
</dbReference>
<evidence type="ECO:0000256" key="1">
    <source>
        <dbReference type="ARBA" id="ARBA00009085"/>
    </source>
</evidence>
<dbReference type="PROSITE" id="PS50878">
    <property type="entry name" value="RT_POL"/>
    <property type="match status" value="1"/>
</dbReference>
<reference evidence="7" key="1">
    <citation type="submission" date="2018-02" db="EMBL/GenBank/DDBJ databases">
        <authorList>
            <person name="Cohen D.B."/>
            <person name="Kent A.D."/>
        </authorList>
    </citation>
    <scope>NUCLEOTIDE SEQUENCE</scope>
</reference>
<comment type="function">
    <text evidence="2">Recognizes and hydrolyzes the peptide bond at the C-terminal Gly of ubiquitin. Involved in the processing of poly-ubiquitin precursors as well as that of ubiquitinated proteins.</text>
</comment>
<dbReference type="PANTHER" id="PTHR21646:SF18">
    <property type="entry name" value="UBIQUITIN CARBOXYL-TERMINAL HYDROLASE 5"/>
    <property type="match status" value="1"/>
</dbReference>
<dbReference type="GO" id="GO:0016579">
    <property type="term" value="P:protein deubiquitination"/>
    <property type="evidence" value="ECO:0007669"/>
    <property type="project" value="InterPro"/>
</dbReference>
<dbReference type="PROSITE" id="PS00726">
    <property type="entry name" value="AP_NUCLEASE_F1_1"/>
    <property type="match status" value="1"/>
</dbReference>
<evidence type="ECO:0000259" key="4">
    <source>
        <dbReference type="PROSITE" id="PS50235"/>
    </source>
</evidence>
<dbReference type="Gene3D" id="3.90.70.10">
    <property type="entry name" value="Cysteine proteinases"/>
    <property type="match status" value="2"/>
</dbReference>
<feature type="domain" description="USP" evidence="4">
    <location>
        <begin position="495"/>
        <end position="1109"/>
    </location>
</feature>
<protein>
    <submittedName>
        <fullName evidence="7">Uncharacterized protein</fullName>
    </submittedName>
</protein>
<dbReference type="PROSITE" id="PS00973">
    <property type="entry name" value="USP_2"/>
    <property type="match status" value="1"/>
</dbReference>
<dbReference type="PROSITE" id="PS50235">
    <property type="entry name" value="USP_3"/>
    <property type="match status" value="1"/>
</dbReference>
<dbReference type="InterPro" id="IPR001394">
    <property type="entry name" value="Peptidase_C19_UCH"/>
</dbReference>
<feature type="region of interest" description="Disordered" evidence="3">
    <location>
        <begin position="1166"/>
        <end position="1200"/>
    </location>
</feature>
<dbReference type="SUPFAM" id="SSF143791">
    <property type="entry name" value="DUSP-like"/>
    <property type="match status" value="1"/>
</dbReference>
<gene>
    <name evidence="7" type="ORF">FSB_LOCUS28223</name>
</gene>
<dbReference type="InterPro" id="IPR000477">
    <property type="entry name" value="RT_dom"/>
</dbReference>
<dbReference type="PROSITE" id="PS51283">
    <property type="entry name" value="DUSP"/>
    <property type="match status" value="1"/>
</dbReference>
<dbReference type="GO" id="GO:0003677">
    <property type="term" value="F:DNA binding"/>
    <property type="evidence" value="ECO:0007669"/>
    <property type="project" value="InterPro"/>
</dbReference>
<dbReference type="InterPro" id="IPR036691">
    <property type="entry name" value="Endo/exonu/phosph_ase_sf"/>
</dbReference>
<dbReference type="GO" id="GO:0004519">
    <property type="term" value="F:endonuclease activity"/>
    <property type="evidence" value="ECO:0007669"/>
    <property type="project" value="InterPro"/>
</dbReference>
<dbReference type="GO" id="GO:0006281">
    <property type="term" value="P:DNA repair"/>
    <property type="evidence" value="ECO:0007669"/>
    <property type="project" value="InterPro"/>
</dbReference>
<dbReference type="EMBL" id="OIVN01002077">
    <property type="protein sequence ID" value="SPD00341.1"/>
    <property type="molecule type" value="Genomic_DNA"/>
</dbReference>
<dbReference type="Gene3D" id="3.10.20.90">
    <property type="entry name" value="Phosphatidylinositol 3-kinase Catalytic Subunit, Chain A, domain 1"/>
    <property type="match status" value="1"/>
</dbReference>
<dbReference type="InterPro" id="IPR057372">
    <property type="entry name" value="Ubiquitin_UBP8/5"/>
</dbReference>
<dbReference type="InterPro" id="IPR038765">
    <property type="entry name" value="Papain-like_cys_pep_sf"/>
</dbReference>
<dbReference type="SUPFAM" id="SSF56672">
    <property type="entry name" value="DNA/RNA polymerases"/>
    <property type="match status" value="1"/>
</dbReference>
<dbReference type="CDD" id="cd01650">
    <property type="entry name" value="RT_nLTR_like"/>
    <property type="match status" value="1"/>
</dbReference>
<dbReference type="InterPro" id="IPR020847">
    <property type="entry name" value="AP_endonuclease_F1_BS"/>
</dbReference>
<dbReference type="Pfam" id="PF00443">
    <property type="entry name" value="UCH"/>
    <property type="match status" value="1"/>
</dbReference>
<dbReference type="Pfam" id="PF06337">
    <property type="entry name" value="DUSP"/>
    <property type="match status" value="1"/>
</dbReference>
<evidence type="ECO:0000256" key="2">
    <source>
        <dbReference type="ARBA" id="ARBA00037450"/>
    </source>
</evidence>
<dbReference type="SUPFAM" id="SSF56219">
    <property type="entry name" value="DNase I-like"/>
    <property type="match status" value="1"/>
</dbReference>
<dbReference type="InterPro" id="IPR028889">
    <property type="entry name" value="USP"/>
</dbReference>
<dbReference type="Gene3D" id="3.60.10.10">
    <property type="entry name" value="Endonuclease/exonuclease/phosphatase"/>
    <property type="match status" value="1"/>
</dbReference>
<dbReference type="PROSITE" id="PS00972">
    <property type="entry name" value="USP_1"/>
    <property type="match status" value="1"/>
</dbReference>
<evidence type="ECO:0000259" key="5">
    <source>
        <dbReference type="PROSITE" id="PS50878"/>
    </source>
</evidence>
<dbReference type="Gene3D" id="3.30.2230.10">
    <property type="entry name" value="DUSP-like"/>
    <property type="match status" value="1"/>
</dbReference>
<dbReference type="InterPro" id="IPR018200">
    <property type="entry name" value="USP_CS"/>
</dbReference>
<proteinExistence type="inferred from homology"/>
<accession>A0A2N9GLY8</accession>
<dbReference type="InterPro" id="IPR035927">
    <property type="entry name" value="DUSP-like_sf"/>
</dbReference>
<dbReference type="GO" id="GO:0004843">
    <property type="term" value="F:cysteine-type deubiquitinase activity"/>
    <property type="evidence" value="ECO:0007669"/>
    <property type="project" value="InterPro"/>
</dbReference>
<feature type="compositionally biased region" description="Basic and acidic residues" evidence="3">
    <location>
        <begin position="1539"/>
        <end position="1549"/>
    </location>
</feature>